<comment type="caution">
    <text evidence="6">The sequence shown here is derived from an EMBL/GenBank/DDBJ whole genome shotgun (WGS) entry which is preliminary data.</text>
</comment>
<evidence type="ECO:0000256" key="1">
    <source>
        <dbReference type="ARBA" id="ARBA00023015"/>
    </source>
</evidence>
<feature type="domain" description="Cyclic nucleotide-binding" evidence="4">
    <location>
        <begin position="57"/>
        <end position="166"/>
    </location>
</feature>
<evidence type="ECO:0008006" key="8">
    <source>
        <dbReference type="Google" id="ProtNLM"/>
    </source>
</evidence>
<dbReference type="GO" id="GO:0006355">
    <property type="term" value="P:regulation of DNA-templated transcription"/>
    <property type="evidence" value="ECO:0007669"/>
    <property type="project" value="InterPro"/>
</dbReference>
<keyword evidence="3" id="KW-0804">Transcription</keyword>
<evidence type="ECO:0000259" key="5">
    <source>
        <dbReference type="PROSITE" id="PS51063"/>
    </source>
</evidence>
<dbReference type="Proteomes" id="UP000253792">
    <property type="component" value="Unassembled WGS sequence"/>
</dbReference>
<dbReference type="Gene3D" id="2.60.120.10">
    <property type="entry name" value="Jelly Rolls"/>
    <property type="match status" value="1"/>
</dbReference>
<dbReference type="InterPro" id="IPR012318">
    <property type="entry name" value="HTH_CRP"/>
</dbReference>
<dbReference type="InterPro" id="IPR036390">
    <property type="entry name" value="WH_DNA-bd_sf"/>
</dbReference>
<dbReference type="InterPro" id="IPR018490">
    <property type="entry name" value="cNMP-bd_dom_sf"/>
</dbReference>
<proteinExistence type="predicted"/>
<dbReference type="OrthoDB" id="892842at2"/>
<dbReference type="Pfam" id="PF13545">
    <property type="entry name" value="HTH_Crp_2"/>
    <property type="match status" value="1"/>
</dbReference>
<dbReference type="CDD" id="cd00038">
    <property type="entry name" value="CAP_ED"/>
    <property type="match status" value="1"/>
</dbReference>
<organism evidence="6 7">
    <name type="scientific">Senegalimassilia anaerobia</name>
    <dbReference type="NCBI Taxonomy" id="1473216"/>
    <lineage>
        <taxon>Bacteria</taxon>
        <taxon>Bacillati</taxon>
        <taxon>Actinomycetota</taxon>
        <taxon>Coriobacteriia</taxon>
        <taxon>Coriobacteriales</taxon>
        <taxon>Coriobacteriaceae</taxon>
        <taxon>Senegalimassilia</taxon>
    </lineage>
</organism>
<dbReference type="EMBL" id="PPTP01000008">
    <property type="protein sequence ID" value="RDB54605.1"/>
    <property type="molecule type" value="Genomic_DNA"/>
</dbReference>
<evidence type="ECO:0000256" key="3">
    <source>
        <dbReference type="ARBA" id="ARBA00023163"/>
    </source>
</evidence>
<keyword evidence="7" id="KW-1185">Reference proteome</keyword>
<dbReference type="GO" id="GO:0003677">
    <property type="term" value="F:DNA binding"/>
    <property type="evidence" value="ECO:0007669"/>
    <property type="project" value="UniProtKB-KW"/>
</dbReference>
<dbReference type="Pfam" id="PF00027">
    <property type="entry name" value="cNMP_binding"/>
    <property type="match status" value="1"/>
</dbReference>
<evidence type="ECO:0000256" key="2">
    <source>
        <dbReference type="ARBA" id="ARBA00023125"/>
    </source>
</evidence>
<dbReference type="SMART" id="SM00100">
    <property type="entry name" value="cNMP"/>
    <property type="match status" value="1"/>
</dbReference>
<dbReference type="SUPFAM" id="SSF46785">
    <property type="entry name" value="Winged helix' DNA-binding domain"/>
    <property type="match status" value="1"/>
</dbReference>
<protein>
    <recommendedName>
        <fullName evidence="8">Crp/Fnr family transcriptional regulator</fullName>
    </recommendedName>
</protein>
<sequence length="264" mass="29492">MFTARANLPTMQAMRYSDELTWECQGMGEHMEAISLFVQPKPLLSNTIERITKTGELKATSHVLAPGDYLFREGDDIRSTFYIQRGMVRLCSDTPDGYSKTVFFHKAGTLIGFQGFQHDENRKPSILNARATTKVELLEIDSVMFGAYLRDHGDVCYAMAQYLFEMMALQTREAVNAAIYPVLQRFSALLLTLMSEFGAAHAPAIVPFSNDELAGMLGVHVNSITNSVNALRKAECVERQHGALVITDFKKLKSVAESLIVNKR</sequence>
<evidence type="ECO:0000313" key="6">
    <source>
        <dbReference type="EMBL" id="RDB54605.1"/>
    </source>
</evidence>
<evidence type="ECO:0000313" key="7">
    <source>
        <dbReference type="Proteomes" id="UP000253792"/>
    </source>
</evidence>
<dbReference type="PROSITE" id="PS51063">
    <property type="entry name" value="HTH_CRP_2"/>
    <property type="match status" value="1"/>
</dbReference>
<dbReference type="SUPFAM" id="SSF51206">
    <property type="entry name" value="cAMP-binding domain-like"/>
    <property type="match status" value="1"/>
</dbReference>
<dbReference type="InterPro" id="IPR000595">
    <property type="entry name" value="cNMP-bd_dom"/>
</dbReference>
<accession>A0A369L8X1</accession>
<keyword evidence="1" id="KW-0805">Transcription regulation</keyword>
<keyword evidence="2" id="KW-0238">DNA-binding</keyword>
<name>A0A369L8X1_9ACTN</name>
<reference evidence="6 7" key="1">
    <citation type="journal article" date="2018" name="Elife">
        <title>Discovery and characterization of a prevalent human gut bacterial enzyme sufficient for the inactivation of a family of plant toxins.</title>
        <authorList>
            <person name="Koppel N."/>
            <person name="Bisanz J.E."/>
            <person name="Pandelia M.E."/>
            <person name="Turnbaugh P.J."/>
            <person name="Balskus E.P."/>
        </authorList>
    </citation>
    <scope>NUCLEOTIDE SEQUENCE [LARGE SCALE GENOMIC DNA]</scope>
    <source>
        <strain evidence="7">anaerobia AP69FAA</strain>
    </source>
</reference>
<dbReference type="InterPro" id="IPR014710">
    <property type="entry name" value="RmlC-like_jellyroll"/>
</dbReference>
<feature type="domain" description="HTH crp-type" evidence="5">
    <location>
        <begin position="180"/>
        <end position="250"/>
    </location>
</feature>
<dbReference type="AlphaFoldDB" id="A0A369L8X1"/>
<gene>
    <name evidence="6" type="ORF">C1880_08590</name>
</gene>
<dbReference type="PROSITE" id="PS50042">
    <property type="entry name" value="CNMP_BINDING_3"/>
    <property type="match status" value="1"/>
</dbReference>
<evidence type="ECO:0000259" key="4">
    <source>
        <dbReference type="PROSITE" id="PS50042"/>
    </source>
</evidence>